<accession>A0ABW2WI27</accession>
<gene>
    <name evidence="6" type="primary">alr</name>
    <name evidence="6" type="ORF">ACFQZ6_34135</name>
</gene>
<comment type="pathway">
    <text evidence="4">Amino-acid biosynthesis; D-alanine biosynthesis; D-alanine from L-alanine: step 1/1.</text>
</comment>
<dbReference type="InterPro" id="IPR000821">
    <property type="entry name" value="Ala_racemase"/>
</dbReference>
<dbReference type="InterPro" id="IPR001608">
    <property type="entry name" value="Ala_racemase_N"/>
</dbReference>
<reference evidence="7" key="1">
    <citation type="journal article" date="2019" name="Int. J. Syst. Evol. Microbiol.">
        <title>The Global Catalogue of Microorganisms (GCM) 10K type strain sequencing project: providing services to taxonomists for standard genome sequencing and annotation.</title>
        <authorList>
            <consortium name="The Broad Institute Genomics Platform"/>
            <consortium name="The Broad Institute Genome Sequencing Center for Infectious Disease"/>
            <person name="Wu L."/>
            <person name="Ma J."/>
        </authorList>
    </citation>
    <scope>NUCLEOTIDE SEQUENCE [LARGE SCALE GENOMIC DNA]</scope>
    <source>
        <strain evidence="7">CGMCC 4.7400</strain>
    </source>
</reference>
<dbReference type="InterPro" id="IPR029066">
    <property type="entry name" value="PLP-binding_barrel"/>
</dbReference>
<dbReference type="RefSeq" id="WP_381617389.1">
    <property type="nucleotide sequence ID" value="NZ_JBHTEB010000001.1"/>
</dbReference>
<dbReference type="PANTHER" id="PTHR30511">
    <property type="entry name" value="ALANINE RACEMASE"/>
    <property type="match status" value="1"/>
</dbReference>
<organism evidence="6 7">
    <name type="scientific">Streptomyces flavalbus</name>
    <dbReference type="NCBI Taxonomy" id="2665155"/>
    <lineage>
        <taxon>Bacteria</taxon>
        <taxon>Bacillati</taxon>
        <taxon>Actinomycetota</taxon>
        <taxon>Actinomycetes</taxon>
        <taxon>Kitasatosporales</taxon>
        <taxon>Streptomycetaceae</taxon>
        <taxon>Streptomyces</taxon>
    </lineage>
</organism>
<dbReference type="CDD" id="cd00430">
    <property type="entry name" value="PLPDE_III_AR"/>
    <property type="match status" value="1"/>
</dbReference>
<comment type="caution">
    <text evidence="6">The sequence shown here is derived from an EMBL/GenBank/DDBJ whole genome shotgun (WGS) entry which is preliminary data.</text>
</comment>
<dbReference type="Pfam" id="PF01168">
    <property type="entry name" value="Ala_racemase_N"/>
    <property type="match status" value="1"/>
</dbReference>
<keyword evidence="7" id="KW-1185">Reference proteome</keyword>
<evidence type="ECO:0000256" key="3">
    <source>
        <dbReference type="ARBA" id="ARBA00023235"/>
    </source>
</evidence>
<evidence type="ECO:0000256" key="1">
    <source>
        <dbReference type="ARBA" id="ARBA00001933"/>
    </source>
</evidence>
<dbReference type="Pfam" id="PF00842">
    <property type="entry name" value="Ala_racemase_C"/>
    <property type="match status" value="1"/>
</dbReference>
<keyword evidence="2 4" id="KW-0663">Pyridoxal phosphate</keyword>
<feature type="domain" description="Alanine racemase C-terminal" evidence="5">
    <location>
        <begin position="245"/>
        <end position="372"/>
    </location>
</feature>
<proteinExistence type="inferred from homology"/>
<comment type="function">
    <text evidence="4">Catalyzes the interconversion of L-alanine and D-alanine. May also act on other amino acids.</text>
</comment>
<evidence type="ECO:0000313" key="7">
    <source>
        <dbReference type="Proteomes" id="UP001597023"/>
    </source>
</evidence>
<dbReference type="HAMAP" id="MF_01201">
    <property type="entry name" value="Ala_racemase"/>
    <property type="match status" value="1"/>
</dbReference>
<dbReference type="Gene3D" id="2.40.37.10">
    <property type="entry name" value="Lyase, Ornithine Decarboxylase, Chain A, domain 1"/>
    <property type="match status" value="1"/>
</dbReference>
<dbReference type="PROSITE" id="PS00395">
    <property type="entry name" value="ALANINE_RACEMASE"/>
    <property type="match status" value="1"/>
</dbReference>
<evidence type="ECO:0000259" key="5">
    <source>
        <dbReference type="SMART" id="SM01005"/>
    </source>
</evidence>
<dbReference type="InterPro" id="IPR011079">
    <property type="entry name" value="Ala_racemase_C"/>
</dbReference>
<evidence type="ECO:0000256" key="2">
    <source>
        <dbReference type="ARBA" id="ARBA00022898"/>
    </source>
</evidence>
<protein>
    <recommendedName>
        <fullName evidence="4">Alanine racemase</fullName>
        <ecNumber evidence="4">5.1.1.1</ecNumber>
    </recommendedName>
</protein>
<dbReference type="SUPFAM" id="SSF51419">
    <property type="entry name" value="PLP-binding barrel"/>
    <property type="match status" value="1"/>
</dbReference>
<feature type="binding site" evidence="4">
    <location>
        <position position="135"/>
    </location>
    <ligand>
        <name>substrate</name>
    </ligand>
</feature>
<feature type="modified residue" description="N6-(pyridoxal phosphate)lysine" evidence="4">
    <location>
        <position position="37"/>
    </location>
</feature>
<dbReference type="EMBL" id="JBHTEB010000001">
    <property type="protein sequence ID" value="MFD0319170.1"/>
    <property type="molecule type" value="Genomic_DNA"/>
</dbReference>
<dbReference type="PRINTS" id="PR00992">
    <property type="entry name" value="ALARACEMASE"/>
</dbReference>
<dbReference type="Proteomes" id="UP001597023">
    <property type="component" value="Unassembled WGS sequence"/>
</dbReference>
<dbReference type="InterPro" id="IPR009006">
    <property type="entry name" value="Ala_racemase/Decarboxylase_C"/>
</dbReference>
<evidence type="ECO:0000256" key="4">
    <source>
        <dbReference type="HAMAP-Rule" id="MF_01201"/>
    </source>
</evidence>
<feature type="active site" description="Proton acceptor; specific for D-alanine" evidence="4">
    <location>
        <position position="37"/>
    </location>
</feature>
<comment type="similarity">
    <text evidence="4">Belongs to the alanine racemase family.</text>
</comment>
<comment type="cofactor">
    <cofactor evidence="1 4">
        <name>pyridoxal 5'-phosphate</name>
        <dbReference type="ChEBI" id="CHEBI:597326"/>
    </cofactor>
</comment>
<dbReference type="SUPFAM" id="SSF50621">
    <property type="entry name" value="Alanine racemase C-terminal domain-like"/>
    <property type="match status" value="1"/>
</dbReference>
<comment type="catalytic activity">
    <reaction evidence="4">
        <text>L-alanine = D-alanine</text>
        <dbReference type="Rhea" id="RHEA:20249"/>
        <dbReference type="ChEBI" id="CHEBI:57416"/>
        <dbReference type="ChEBI" id="CHEBI:57972"/>
        <dbReference type="EC" id="5.1.1.1"/>
    </reaction>
</comment>
<dbReference type="SMART" id="SM01005">
    <property type="entry name" value="Ala_racemase_C"/>
    <property type="match status" value="1"/>
</dbReference>
<dbReference type="EC" id="5.1.1.1" evidence="4"/>
<keyword evidence="3 4" id="KW-0413">Isomerase</keyword>
<sequence>MSDVPAAHARVSLRAVRHNTGLLRRAAGRAEVMAVVKADGYGHGAVPVARAALAAGATWLGTATVAEALRLRAAGIGAPVLSWLNGPGADWAGAIARDVDLSAGDPALLAEISRAAAGHGATARVHLKADTGLGRGGCPLAEWPALVDAALKGEADGTLRIAGLWSHLGSADDPRDRRCLTQLDLFRDAVRFAERAGVRGAVRHLANSAATLALPDACFDLVRPGIALYGLWPADPLTDADLRPAMSLRARIAQVERVPAGQGVSYGHTYRTARRTRLAVVPLGYADGVPRAAGNRVPVWVSGVRHRIAGRVCMDQFVLDLGDTPAGPGDEVVLFGPGLDGEPTLAEWVRPLDTIANEVVVRIGERVTRVYTGQV</sequence>
<evidence type="ECO:0000313" key="6">
    <source>
        <dbReference type="EMBL" id="MFD0319170.1"/>
    </source>
</evidence>
<dbReference type="InterPro" id="IPR020622">
    <property type="entry name" value="Ala_racemase_pyridoxalP-BS"/>
</dbReference>
<dbReference type="Gene3D" id="3.20.20.10">
    <property type="entry name" value="Alanine racemase"/>
    <property type="match status" value="1"/>
</dbReference>
<dbReference type="PANTHER" id="PTHR30511:SF0">
    <property type="entry name" value="ALANINE RACEMASE, CATABOLIC-RELATED"/>
    <property type="match status" value="1"/>
</dbReference>
<dbReference type="GO" id="GO:0008784">
    <property type="term" value="F:alanine racemase activity"/>
    <property type="evidence" value="ECO:0007669"/>
    <property type="project" value="UniProtKB-EC"/>
</dbReference>
<feature type="binding site" evidence="4">
    <location>
        <position position="314"/>
    </location>
    <ligand>
        <name>substrate</name>
    </ligand>
</feature>
<dbReference type="NCBIfam" id="TIGR00492">
    <property type="entry name" value="alr"/>
    <property type="match status" value="1"/>
</dbReference>
<feature type="active site" description="Proton acceptor; specific for L-alanine" evidence="4">
    <location>
        <position position="266"/>
    </location>
</feature>
<name>A0ABW2WI27_9ACTN</name>